<gene>
    <name evidence="3" type="primary">JZTX-78</name>
</gene>
<feature type="transmembrane region" description="Helical" evidence="2">
    <location>
        <begin position="12"/>
        <end position="29"/>
    </location>
</feature>
<evidence type="ECO:0000256" key="2">
    <source>
        <dbReference type="SAM" id="Phobius"/>
    </source>
</evidence>
<evidence type="ECO:0000313" key="3">
    <source>
        <dbReference type="EMBL" id="ABY71747.1"/>
    </source>
</evidence>
<keyword evidence="2" id="KW-0812">Transmembrane</keyword>
<keyword evidence="2" id="KW-1133">Transmembrane helix</keyword>
<accession>B1P1J7</accession>
<evidence type="ECO:0000256" key="1">
    <source>
        <dbReference type="SAM" id="MobiDB-lite"/>
    </source>
</evidence>
<proteinExistence type="evidence at transcript level"/>
<organism evidence="3">
    <name type="scientific">Chilobrachys guangxiensis</name>
    <name type="common">Chinese earth tiger tarantula</name>
    <name type="synonym">Chilobrachys jingzhao</name>
    <dbReference type="NCBI Taxonomy" id="278060"/>
    <lineage>
        <taxon>Eukaryota</taxon>
        <taxon>Metazoa</taxon>
        <taxon>Ecdysozoa</taxon>
        <taxon>Arthropoda</taxon>
        <taxon>Chelicerata</taxon>
        <taxon>Arachnida</taxon>
        <taxon>Araneae</taxon>
        <taxon>Mygalomorphae</taxon>
        <taxon>Avicularoidea</taxon>
        <taxon>Theraphosidae</taxon>
        <taxon>Chilobrachys</taxon>
    </lineage>
</organism>
<keyword evidence="2" id="KW-0472">Membrane</keyword>
<name>B1P1J7_CHIGU</name>
<sequence>MLHNIRKSGLEVICFSILLISGYSLYIQYSPPKRTNFQENLTNHPRPKSRINSVQNV</sequence>
<dbReference type="AlphaFoldDB" id="B1P1J7"/>
<dbReference type="EMBL" id="EU233928">
    <property type="protein sequence ID" value="ABY71747.1"/>
    <property type="molecule type" value="mRNA"/>
</dbReference>
<protein>
    <submittedName>
        <fullName evidence="3">Secretory protein</fullName>
    </submittedName>
</protein>
<feature type="region of interest" description="Disordered" evidence="1">
    <location>
        <begin position="37"/>
        <end position="57"/>
    </location>
</feature>
<reference evidence="3" key="1">
    <citation type="journal article" date="2008" name="Cell. Mol. Life Sci.">
        <title>Molecular diversity and evolution of cystine knot toxins of the tarantula Chilobrachys jingzhao.</title>
        <authorList>
            <person name="Chen J."/>
            <person name="Deng M."/>
            <person name="He Q."/>
            <person name="Meng E."/>
            <person name="Jiang L."/>
            <person name="Liao Z."/>
            <person name="Rong M."/>
            <person name="Liang S."/>
        </authorList>
    </citation>
    <scope>NUCLEOTIDE SEQUENCE</scope>
    <source>
        <tissue evidence="3">Venom gland</tissue>
    </source>
</reference>